<evidence type="ECO:0000313" key="4">
    <source>
        <dbReference type="Proteomes" id="UP000887566"/>
    </source>
</evidence>
<feature type="compositionally biased region" description="Basic and acidic residues" evidence="2">
    <location>
        <begin position="1620"/>
        <end position="1639"/>
    </location>
</feature>
<dbReference type="InterPro" id="IPR000477">
    <property type="entry name" value="RT_dom"/>
</dbReference>
<organism evidence="4 5">
    <name type="scientific">Plectus sambesii</name>
    <dbReference type="NCBI Taxonomy" id="2011161"/>
    <lineage>
        <taxon>Eukaryota</taxon>
        <taxon>Metazoa</taxon>
        <taxon>Ecdysozoa</taxon>
        <taxon>Nematoda</taxon>
        <taxon>Chromadorea</taxon>
        <taxon>Plectida</taxon>
        <taxon>Plectina</taxon>
        <taxon>Plectoidea</taxon>
        <taxon>Plectidae</taxon>
        <taxon>Plectus</taxon>
    </lineage>
</organism>
<dbReference type="InterPro" id="IPR043502">
    <property type="entry name" value="DNA/RNA_pol_sf"/>
</dbReference>
<protein>
    <submittedName>
        <fullName evidence="5">Reverse transcriptase domain-containing protein</fullName>
    </submittedName>
</protein>
<feature type="domain" description="Reverse transcriptase" evidence="3">
    <location>
        <begin position="533"/>
        <end position="799"/>
    </location>
</feature>
<feature type="region of interest" description="Disordered" evidence="2">
    <location>
        <begin position="1620"/>
        <end position="1652"/>
    </location>
</feature>
<dbReference type="SUPFAM" id="SSF52540">
    <property type="entry name" value="P-loop containing nucleoside triphosphate hydrolases"/>
    <property type="match status" value="1"/>
</dbReference>
<dbReference type="Pfam" id="PF03372">
    <property type="entry name" value="Exo_endo_phos"/>
    <property type="match status" value="1"/>
</dbReference>
<evidence type="ECO:0000256" key="2">
    <source>
        <dbReference type="SAM" id="MobiDB-lite"/>
    </source>
</evidence>
<dbReference type="GO" id="GO:0005524">
    <property type="term" value="F:ATP binding"/>
    <property type="evidence" value="ECO:0007669"/>
    <property type="project" value="InterPro"/>
</dbReference>
<dbReference type="InterPro" id="IPR043128">
    <property type="entry name" value="Rev_trsase/Diguanyl_cyclase"/>
</dbReference>
<evidence type="ECO:0000313" key="5">
    <source>
        <dbReference type="WBParaSite" id="PSAMB.scaffold2169size24886.g16800.t1"/>
    </source>
</evidence>
<evidence type="ECO:0000259" key="3">
    <source>
        <dbReference type="PROSITE" id="PS50878"/>
    </source>
</evidence>
<name>A0A914VLH9_9BILA</name>
<evidence type="ECO:0000256" key="1">
    <source>
        <dbReference type="SAM" id="Coils"/>
    </source>
</evidence>
<feature type="coiled-coil region" evidence="1">
    <location>
        <begin position="733"/>
        <end position="760"/>
    </location>
</feature>
<dbReference type="Gene3D" id="3.30.70.270">
    <property type="match status" value="1"/>
</dbReference>
<reference evidence="5" key="1">
    <citation type="submission" date="2022-11" db="UniProtKB">
        <authorList>
            <consortium name="WormBaseParasite"/>
        </authorList>
    </citation>
    <scope>IDENTIFICATION</scope>
</reference>
<dbReference type="Pfam" id="PF00078">
    <property type="entry name" value="RVT_1"/>
    <property type="match status" value="1"/>
</dbReference>
<proteinExistence type="predicted"/>
<dbReference type="SUPFAM" id="SSF56219">
    <property type="entry name" value="DNase I-like"/>
    <property type="match status" value="1"/>
</dbReference>
<keyword evidence="4" id="KW-1185">Reference proteome</keyword>
<dbReference type="InterPro" id="IPR005135">
    <property type="entry name" value="Endo/exonuclease/phosphatase"/>
</dbReference>
<dbReference type="PANTHER" id="PTHR21610">
    <property type="entry name" value="VON WILLEBRAND FACTOR A DOMAIN-CONTAINING PROTEIN 8"/>
    <property type="match status" value="1"/>
</dbReference>
<sequence length="1757" mass="196562">MATTALSNGPQYPAHLHAHSTAAERSGCRRGAARISGIRPPNGTGHPARLTLSIATFNARTVSRETDLANIIQEKSNIKCDILGLSETRRQKELHARWKDGSTVALGVGEKQRRVGGIGFIVSQEWSKYIDHLDVSNPRIGILTLTLPKQRTLHIVQAYAPTSAAEEEKIERFYEELEEAMNTRCTYLIVMGDFNAKVGCRKDNEAFVGPFGGERNERGEWLAAIAESRRLFVGNSFFKKRQGRRWTWISPNGETKNEIDYILCSHRRILQDVGVVGKAFTTGSDHRLVRAKIAIDAKVEKRALAIANKGQQKTILASGTFQKLVEEEDWSIKDDISDDYNSLVDRLRAMRQMAELPRANHHTKRISDATKTLLEKRRQMKQDSKDHVEYNLICKLIRSQLKADLEEYRRKRLLSTAEQKRSLKKCRRAMAQQRSLMVALKKENGLITRTRRGIEKECKEFYTNLFASKSAISSPDIRPSSPSGIPAVLTSEVRHAIGQAATDKAPGKDGIEVELLTAGGATLWAALAARFSKYMRELHVPRQWKESKTILLFKKGDKELLKNYRPICLLSALYKTFTKIILNRLTRELDEQQPREQAGFRAGYGTMDHIHVINQLLERCREYKTPLVLTFVDYEKAFDSIEINAVLQAIHCQGIEDDYVALIQELNSSCSTDITLFHRPLHIPVARGVKQGDTISPKVFNAGLEEIFRKLNWSSGININGELLNHLRFADDIVIVGETIEEVEEMLRELDRESARVGLRMNRSKTKWMKNHQVGEGNIKIGSEEIEEASSYVYLGQEITMEHAISRELSRRRKAAWTSYSTISEAATTTNNPRLQAHLFNTTILPALLYGSEIWSLTKADEQKLAVTERAMERRMLKVTRRDKITNERLDTTVQTLTLQSTVINGVLVYKDSPLVKAVKHGHVLVIDEGDKAPTHVTCVLKSLVESGEMHLADGRWIVPSNYACDLFYYDCFSCNLFLSNLIRVHPDFRVIVLANRPGFPFLGNDFFGALGDLFACHAVDNMSTESELEMLRRYGPEVPEQTLKKLVAAFGELRSLADQGLLNYPYSTRELVNIVRHVQKFPTDSLTTVVTNVFDFDAFSSDATKTLETVLQKHGIPMGIQKASDQIRLAATFPMAPFKPIGEWGVRSEEEPKVVDTRAVRLTSVMKGPHRYNPARFDISRLDMRSETFSEQEASWQLPTHEANICCDAAYVQGRICVASVNPVVLYVLEKISESRAFVIDLTAMFPTTRGSFKPRVKLASLGERGVALHEEMTNSLMLFDLDGLMWSTVDVSGDGLLQSGVNKIAKIVSASANVNSSATHWRMATSHVTDEGTDVICLFKRNGNGIKIIDLVNDSLVSYQLPDDVKLLHCWMVGKEKLLLSTNNDYKLMTLGEKALLRSVDSMGEIPLISTCGSKLVMGEQGTQILPAIIGENVEAPGRLMAGGDYLSVMAVGFPETFSTSSLYAVLRPTDAPIETKRPYWASEASLKFVHPDSTVALINDPPQTIRALPAWKTPAKILTKDTNLTHIGGFLEVSDVLNMQTSYIPVPAAKFPSYNTGWLCLVMEAQFVVAPTANGVITVDSSGGVRVWETTSRQVSASLSAWKKMFGADDEQLRAEYDRSESDADLSKLDEPKVGKFDPTNAPHVGGNTWAGGTGGYNMADLGGVGRPFRLDADSDIYQMLESVKVQVPDHIRQRVRKLARCTYKKQLQDIDMNEYDEDVCEKFFDNVAKQSVLLKVIIESLQVGSCLSNVDYG</sequence>
<dbReference type="GO" id="GO:0005737">
    <property type="term" value="C:cytoplasm"/>
    <property type="evidence" value="ECO:0007669"/>
    <property type="project" value="TreeGrafter"/>
</dbReference>
<dbReference type="CDD" id="cd01650">
    <property type="entry name" value="RT_nLTR_like"/>
    <property type="match status" value="1"/>
</dbReference>
<accession>A0A914VLH9</accession>
<dbReference type="PROSITE" id="PS50878">
    <property type="entry name" value="RT_POL"/>
    <property type="match status" value="1"/>
</dbReference>
<dbReference type="WBParaSite" id="PSAMB.scaffold2169size24886.g16800.t1">
    <property type="protein sequence ID" value="PSAMB.scaffold2169size24886.g16800.t1"/>
    <property type="gene ID" value="PSAMB.scaffold2169size24886.g16800"/>
</dbReference>
<dbReference type="SUPFAM" id="SSF56672">
    <property type="entry name" value="DNA/RNA polymerases"/>
    <property type="match status" value="1"/>
</dbReference>
<dbReference type="Pfam" id="PF07728">
    <property type="entry name" value="AAA_5"/>
    <property type="match status" value="1"/>
</dbReference>
<dbReference type="InterPro" id="IPR039891">
    <property type="entry name" value="VWA8"/>
</dbReference>
<dbReference type="Proteomes" id="UP000887566">
    <property type="component" value="Unplaced"/>
</dbReference>
<dbReference type="PANTHER" id="PTHR21610:SF9">
    <property type="entry name" value="VON WILLEBRAND FACTOR A DOMAIN-CONTAINING PROTEIN 8"/>
    <property type="match status" value="1"/>
</dbReference>
<dbReference type="InterPro" id="IPR027417">
    <property type="entry name" value="P-loop_NTPase"/>
</dbReference>
<keyword evidence="1" id="KW-0175">Coiled coil</keyword>
<dbReference type="Gene3D" id="3.60.10.10">
    <property type="entry name" value="Endonuclease/exonuclease/phosphatase"/>
    <property type="match status" value="1"/>
</dbReference>
<dbReference type="InterPro" id="IPR011704">
    <property type="entry name" value="ATPase_dyneun-rel_AAA"/>
</dbReference>
<dbReference type="InterPro" id="IPR036691">
    <property type="entry name" value="Endo/exonu/phosph_ase_sf"/>
</dbReference>
<dbReference type="CDD" id="cd09076">
    <property type="entry name" value="L1-EN"/>
    <property type="match status" value="1"/>
</dbReference>
<dbReference type="GO" id="GO:0016887">
    <property type="term" value="F:ATP hydrolysis activity"/>
    <property type="evidence" value="ECO:0007669"/>
    <property type="project" value="InterPro"/>
</dbReference>